<proteinExistence type="predicted"/>
<evidence type="ECO:0000313" key="3">
    <source>
        <dbReference type="Proteomes" id="UP001216638"/>
    </source>
</evidence>
<sequence length="379" mass="42190">MKRRSRPRKTAQTAPEAVPAALQRTPLPFEVLMGILHEAFLLDQGMAARLLALNSGIRKALHPIVYTRVELYTSSALGSFAQLVRAHPDVARTVRAVWIGPRTARSDLLSILSVPLPGDSAYLDQLREEVYANTRLVLRACRRLQDVALSGSLVSKAIVHSYGTACQPVRLTSVNPHSFICGFDAPIFRKVESLTICDINLSVTEAEAIRRLPALRTLQYTSPKDYGDTTRDVWVLRKLLALDDDELSIEEHLERLMLDQPASRIAHLTYRAASERAALVVSSLEAARDNISPPRTLVLVPARLTPAFVDEWEALRDLVFNAQEEYSRTALGDDVGSWVDPSDALEMLRLEWRQRSTEVSAEPSASASATIRPRQPENR</sequence>
<dbReference type="EMBL" id="CP119953">
    <property type="protein sequence ID" value="WFC95841.1"/>
    <property type="molecule type" value="Genomic_DNA"/>
</dbReference>
<organism evidence="2 3">
    <name type="scientific">Malassezia brasiliensis</name>
    <dbReference type="NCBI Taxonomy" id="1821822"/>
    <lineage>
        <taxon>Eukaryota</taxon>
        <taxon>Fungi</taxon>
        <taxon>Dikarya</taxon>
        <taxon>Basidiomycota</taxon>
        <taxon>Ustilaginomycotina</taxon>
        <taxon>Malasseziomycetes</taxon>
        <taxon>Malasseziales</taxon>
        <taxon>Malasseziaceae</taxon>
        <taxon>Malassezia</taxon>
    </lineage>
</organism>
<reference evidence="2" key="1">
    <citation type="submission" date="2023-03" db="EMBL/GenBank/DDBJ databases">
        <title>Mating type loci evolution in Malassezia.</title>
        <authorList>
            <person name="Coelho M.A."/>
        </authorList>
    </citation>
    <scope>NUCLEOTIDE SEQUENCE</scope>
    <source>
        <strain evidence="2">CBS 14135</strain>
    </source>
</reference>
<dbReference type="AlphaFoldDB" id="A0AAF0DU87"/>
<accession>A0AAF0DU87</accession>
<keyword evidence="3" id="KW-1185">Reference proteome</keyword>
<feature type="compositionally biased region" description="Low complexity" evidence="1">
    <location>
        <begin position="360"/>
        <end position="369"/>
    </location>
</feature>
<dbReference type="Proteomes" id="UP001216638">
    <property type="component" value="Chromosome 3"/>
</dbReference>
<evidence type="ECO:0000313" key="2">
    <source>
        <dbReference type="EMBL" id="WFC95841.1"/>
    </source>
</evidence>
<gene>
    <name evidence="2" type="ORF">MBRA1_002495</name>
</gene>
<name>A0AAF0DU87_9BASI</name>
<evidence type="ECO:0000256" key="1">
    <source>
        <dbReference type="SAM" id="MobiDB-lite"/>
    </source>
</evidence>
<protein>
    <submittedName>
        <fullName evidence="2">Uncharacterized protein</fullName>
    </submittedName>
</protein>
<feature type="region of interest" description="Disordered" evidence="1">
    <location>
        <begin position="357"/>
        <end position="379"/>
    </location>
</feature>